<gene>
    <name evidence="4" type="ordered locus">CLJ_0030</name>
</gene>
<dbReference type="InterPro" id="IPR034660">
    <property type="entry name" value="DinB/YfiT-like"/>
</dbReference>
<keyword evidence="4" id="KW-0614">Plasmid</keyword>
<evidence type="ECO:0000256" key="2">
    <source>
        <dbReference type="ARBA" id="ARBA00022723"/>
    </source>
</evidence>
<name>A0A3F3A039_CLOB6</name>
<dbReference type="Proteomes" id="UP000002333">
    <property type="component" value="Plasmid pCLJ"/>
</dbReference>
<geneLocation type="plasmid" evidence="4 5">
    <name>pCLJ</name>
</geneLocation>
<dbReference type="EMBL" id="CP001081">
    <property type="protein sequence ID" value="ACQ51378.1"/>
    <property type="molecule type" value="Genomic_DNA"/>
</dbReference>
<dbReference type="AlphaFoldDB" id="A0A3F3A039"/>
<feature type="binding site" evidence="3">
    <location>
        <position position="126"/>
    </location>
    <ligand>
        <name>a divalent metal cation</name>
        <dbReference type="ChEBI" id="CHEBI:60240"/>
    </ligand>
</feature>
<dbReference type="GO" id="GO:0046872">
    <property type="term" value="F:metal ion binding"/>
    <property type="evidence" value="ECO:0007669"/>
    <property type="project" value="UniProtKB-KW"/>
</dbReference>
<evidence type="ECO:0000256" key="3">
    <source>
        <dbReference type="PIRSR" id="PIRSR607837-1"/>
    </source>
</evidence>
<dbReference type="KEGG" id="cbi:CLJ_0030"/>
<dbReference type="SUPFAM" id="SSF109854">
    <property type="entry name" value="DinB/YfiT-like putative metalloenzymes"/>
    <property type="match status" value="1"/>
</dbReference>
<dbReference type="RefSeq" id="WP_012720326.1">
    <property type="nucleotide sequence ID" value="NC_012654.1"/>
</dbReference>
<evidence type="ECO:0000256" key="1">
    <source>
        <dbReference type="ARBA" id="ARBA00008635"/>
    </source>
</evidence>
<dbReference type="InterPro" id="IPR007837">
    <property type="entry name" value="DinB"/>
</dbReference>
<dbReference type="Pfam" id="PF05163">
    <property type="entry name" value="DinB"/>
    <property type="match status" value="1"/>
</dbReference>
<organism evidence="4 5">
    <name type="scientific">Clostridium botulinum (strain 657 / Type Ba4)</name>
    <dbReference type="NCBI Taxonomy" id="515621"/>
    <lineage>
        <taxon>Bacteria</taxon>
        <taxon>Bacillati</taxon>
        <taxon>Bacillota</taxon>
        <taxon>Clostridia</taxon>
        <taxon>Eubacteriales</taxon>
        <taxon>Clostridiaceae</taxon>
        <taxon>Clostridium</taxon>
    </lineage>
</organism>
<reference evidence="4 5" key="1">
    <citation type="journal article" date="2007" name="PLoS ONE">
        <title>Analysis of the neurotoxin complex genes in Clostridium botulinum A1-A4 and B1 strains: BoNT/A3, /Ba4 and /B1 clusters are located within plasmids.</title>
        <authorList>
            <person name="Smith T.J."/>
            <person name="Hill K.K."/>
            <person name="Foley B.T."/>
            <person name="Detter J.C."/>
            <person name="Munk A.C."/>
            <person name="Bruce D.C."/>
            <person name="Doggett N.A."/>
            <person name="Smith L.A."/>
            <person name="Marks J.D."/>
            <person name="Xie G."/>
            <person name="Brettin T.S."/>
        </authorList>
    </citation>
    <scope>NUCLEOTIDE SEQUENCE [LARGE SCALE GENOMIC DNA]</scope>
    <source>
        <strain evidence="5">657 / Type Ba4</strain>
    </source>
</reference>
<protein>
    <recommendedName>
        <fullName evidence="6">DinB family protein</fullName>
    </recommendedName>
</protein>
<accession>A0A3F3A039</accession>
<feature type="binding site" evidence="3">
    <location>
        <position position="130"/>
    </location>
    <ligand>
        <name>a divalent metal cation</name>
        <dbReference type="ChEBI" id="CHEBI:60240"/>
    </ligand>
</feature>
<reference evidence="5" key="2">
    <citation type="submission" date="2008-05" db="EMBL/GenBank/DDBJ databases">
        <title>Genome sequence of Clostridium botulinum Ba4 strain 657 plasmid pCLJ.</title>
        <authorList>
            <person name="Shrivastava S."/>
            <person name="Brown J.L."/>
            <person name="Bruce D."/>
            <person name="Detter C."/>
            <person name="Munk C."/>
            <person name="Smith L.A."/>
            <person name="Smith T.J."/>
            <person name="Sutton G."/>
            <person name="Brettin T.S."/>
        </authorList>
    </citation>
    <scope>NUCLEOTIDE SEQUENCE [LARGE SCALE GENOMIC DNA]</scope>
    <source>
        <strain evidence="5">657 / Type Ba4</strain>
        <plasmid evidence="5">pCLJ</plasmid>
    </source>
</reference>
<comment type="similarity">
    <text evidence="1">Belongs to the DinB family.</text>
</comment>
<evidence type="ECO:0000313" key="4">
    <source>
        <dbReference type="EMBL" id="ACQ51378.1"/>
    </source>
</evidence>
<dbReference type="Gene3D" id="1.20.120.450">
    <property type="entry name" value="dinb family like domain"/>
    <property type="match status" value="1"/>
</dbReference>
<proteinExistence type="inferred from homology"/>
<evidence type="ECO:0000313" key="5">
    <source>
        <dbReference type="Proteomes" id="UP000002333"/>
    </source>
</evidence>
<keyword evidence="2 3" id="KW-0479">Metal-binding</keyword>
<sequence length="160" mass="18523">MLGEFLETYKANRQLTYDILNQLSDEELKKAWTRPGLNSFVKNIKEMISVENAFITAIDNEDMSFDNVPDVFDFSGDLNRDKLLDGLKESDERLEKCINNIKGNKVIKWYDISIALETHLTNLIAHEVFHQGMMAMALYQFGIDIPKSWMESWALPQTIK</sequence>
<evidence type="ECO:0008006" key="6">
    <source>
        <dbReference type="Google" id="ProtNLM"/>
    </source>
</evidence>